<evidence type="ECO:0000256" key="8">
    <source>
        <dbReference type="ARBA" id="ARBA00029731"/>
    </source>
</evidence>
<dbReference type="InterPro" id="IPR004154">
    <property type="entry name" value="Anticodon-bd"/>
</dbReference>
<evidence type="ECO:0000256" key="2">
    <source>
        <dbReference type="ARBA" id="ARBA00019110"/>
    </source>
</evidence>
<evidence type="ECO:0000259" key="10">
    <source>
        <dbReference type="PROSITE" id="PS50862"/>
    </source>
</evidence>
<dbReference type="SUPFAM" id="SSF55681">
    <property type="entry name" value="Class II aaRS and biotin synthetases"/>
    <property type="match status" value="1"/>
</dbReference>
<dbReference type="InterPro" id="IPR044140">
    <property type="entry name" value="ProRS_anticodon_short"/>
</dbReference>
<dbReference type="STRING" id="1802689.A3F25_00095"/>
<evidence type="ECO:0000256" key="7">
    <source>
        <dbReference type="ARBA" id="ARBA00023146"/>
    </source>
</evidence>
<accession>A0A1F8G0K0</accession>
<evidence type="ECO:0000256" key="4">
    <source>
        <dbReference type="ARBA" id="ARBA00022741"/>
    </source>
</evidence>
<dbReference type="EC" id="6.1.1.15" evidence="1"/>
<dbReference type="InterPro" id="IPR045864">
    <property type="entry name" value="aa-tRNA-synth_II/BPL/LPL"/>
</dbReference>
<dbReference type="InterPro" id="IPR002314">
    <property type="entry name" value="aa-tRNA-synt_IIb"/>
</dbReference>
<evidence type="ECO:0000313" key="12">
    <source>
        <dbReference type="Proteomes" id="UP000177478"/>
    </source>
</evidence>
<dbReference type="PROSITE" id="PS50862">
    <property type="entry name" value="AA_TRNA_LIGASE_II"/>
    <property type="match status" value="1"/>
</dbReference>
<keyword evidence="6" id="KW-0648">Protein biosynthesis</keyword>
<keyword evidence="7" id="KW-0030">Aminoacyl-tRNA synthetase</keyword>
<dbReference type="PRINTS" id="PR01046">
    <property type="entry name" value="TRNASYNTHPRO"/>
</dbReference>
<comment type="catalytic activity">
    <reaction evidence="9">
        <text>tRNA(Pro) + L-proline + ATP = L-prolyl-tRNA(Pro) + AMP + diphosphate</text>
        <dbReference type="Rhea" id="RHEA:14305"/>
        <dbReference type="Rhea" id="RHEA-COMP:9700"/>
        <dbReference type="Rhea" id="RHEA-COMP:9702"/>
        <dbReference type="ChEBI" id="CHEBI:30616"/>
        <dbReference type="ChEBI" id="CHEBI:33019"/>
        <dbReference type="ChEBI" id="CHEBI:60039"/>
        <dbReference type="ChEBI" id="CHEBI:78442"/>
        <dbReference type="ChEBI" id="CHEBI:78532"/>
        <dbReference type="ChEBI" id="CHEBI:456215"/>
        <dbReference type="EC" id="6.1.1.15"/>
    </reaction>
</comment>
<dbReference type="EMBL" id="MGKD01000027">
    <property type="protein sequence ID" value="OGN18877.1"/>
    <property type="molecule type" value="Genomic_DNA"/>
</dbReference>
<dbReference type="PANTHER" id="PTHR42753">
    <property type="entry name" value="MITOCHONDRIAL RIBOSOME PROTEIN L39/PROLYL-TRNA LIGASE FAMILY MEMBER"/>
    <property type="match status" value="1"/>
</dbReference>
<dbReference type="Pfam" id="PF00587">
    <property type="entry name" value="tRNA-synt_2b"/>
    <property type="match status" value="1"/>
</dbReference>
<evidence type="ECO:0000256" key="3">
    <source>
        <dbReference type="ARBA" id="ARBA00022598"/>
    </source>
</evidence>
<dbReference type="CDD" id="cd00861">
    <property type="entry name" value="ProRS_anticodon_short"/>
    <property type="match status" value="1"/>
</dbReference>
<organism evidence="11 12">
    <name type="scientific">Candidatus Yanofskybacteria bacterium RIFCSPHIGHO2_12_FULL_45_19b</name>
    <dbReference type="NCBI Taxonomy" id="1802689"/>
    <lineage>
        <taxon>Bacteria</taxon>
        <taxon>Candidatus Yanofskyibacteriota</taxon>
    </lineage>
</organism>
<keyword evidence="5" id="KW-0067">ATP-binding</keyword>
<proteinExistence type="predicted"/>
<dbReference type="GO" id="GO:0006433">
    <property type="term" value="P:prolyl-tRNA aminoacylation"/>
    <property type="evidence" value="ECO:0007669"/>
    <property type="project" value="InterPro"/>
</dbReference>
<dbReference type="GO" id="GO:0004827">
    <property type="term" value="F:proline-tRNA ligase activity"/>
    <property type="evidence" value="ECO:0007669"/>
    <property type="project" value="UniProtKB-EC"/>
</dbReference>
<dbReference type="Gene3D" id="3.40.50.800">
    <property type="entry name" value="Anticodon-binding domain"/>
    <property type="match status" value="1"/>
</dbReference>
<reference evidence="11 12" key="1">
    <citation type="journal article" date="2016" name="Nat. Commun.">
        <title>Thousands of microbial genomes shed light on interconnected biogeochemical processes in an aquifer system.</title>
        <authorList>
            <person name="Anantharaman K."/>
            <person name="Brown C.T."/>
            <person name="Hug L.A."/>
            <person name="Sharon I."/>
            <person name="Castelle C.J."/>
            <person name="Probst A.J."/>
            <person name="Thomas B.C."/>
            <person name="Singh A."/>
            <person name="Wilkins M.J."/>
            <person name="Karaoz U."/>
            <person name="Brodie E.L."/>
            <person name="Williams K.H."/>
            <person name="Hubbard S.S."/>
            <person name="Banfield J.F."/>
        </authorList>
    </citation>
    <scope>NUCLEOTIDE SEQUENCE [LARGE SCALE GENOMIC DNA]</scope>
</reference>
<sequence>MKLSQLFTKTEKLPPAEEVSANAQLLERGGFIYKNNSGIYTFLPLGWRVLQNINQIIREEMDAIGGQEMQMPSLINKRYWEASGRWEVDVMYKLQDANKHEYGLGWTHEEVTAEIAKRYLQSYKDMPFSLYQIQTKFRNEARAKSGILRGREFLMKDLYSFHPDEASLNEFYWQVAEAYHKIFKRCGLEAIITEASGGDFTKEYTHEFQVLSEAGEDEILYCEKCRYSQNASISQMAKGGKCPKCEGKINSGKAIEVGNIFRLGTRFSKAFNLNYTDEQGAEHPVVMGSYGIGPSRLVGTIVEVFHDDKGIIWPASVAPFQVYLISLDGTRVESDKIYKKLLSKKISVLYDDSEERSAGAKFADADLLGIPVRIVVSTKTLKEDSVEIKRRGADGFELVKIKELEGWLTK</sequence>
<evidence type="ECO:0000256" key="9">
    <source>
        <dbReference type="ARBA" id="ARBA00047671"/>
    </source>
</evidence>
<dbReference type="GO" id="GO:0005524">
    <property type="term" value="F:ATP binding"/>
    <property type="evidence" value="ECO:0007669"/>
    <property type="project" value="UniProtKB-KW"/>
</dbReference>
<dbReference type="InterPro" id="IPR050062">
    <property type="entry name" value="Pro-tRNA_synthetase"/>
</dbReference>
<dbReference type="AlphaFoldDB" id="A0A1F8G0K0"/>
<dbReference type="Proteomes" id="UP000177478">
    <property type="component" value="Unassembled WGS sequence"/>
</dbReference>
<evidence type="ECO:0000256" key="1">
    <source>
        <dbReference type="ARBA" id="ARBA00012831"/>
    </source>
</evidence>
<feature type="domain" description="Aminoacyl-transfer RNA synthetases class-II family profile" evidence="10">
    <location>
        <begin position="38"/>
        <end position="314"/>
    </location>
</feature>
<dbReference type="GO" id="GO:0005829">
    <property type="term" value="C:cytosol"/>
    <property type="evidence" value="ECO:0007669"/>
    <property type="project" value="TreeGrafter"/>
</dbReference>
<evidence type="ECO:0000256" key="5">
    <source>
        <dbReference type="ARBA" id="ARBA00022840"/>
    </source>
</evidence>
<evidence type="ECO:0000313" key="11">
    <source>
        <dbReference type="EMBL" id="OGN18877.1"/>
    </source>
</evidence>
<dbReference type="Gene3D" id="3.30.930.10">
    <property type="entry name" value="Bira Bifunctional Protein, Domain 2"/>
    <property type="match status" value="1"/>
</dbReference>
<dbReference type="Pfam" id="PF03129">
    <property type="entry name" value="HGTP_anticodon"/>
    <property type="match status" value="1"/>
</dbReference>
<keyword evidence="3" id="KW-0436">Ligase</keyword>
<comment type="caution">
    <text evidence="11">The sequence shown here is derived from an EMBL/GenBank/DDBJ whole genome shotgun (WGS) entry which is preliminary data.</text>
</comment>
<dbReference type="PANTHER" id="PTHR42753:SF2">
    <property type="entry name" value="PROLINE--TRNA LIGASE"/>
    <property type="match status" value="1"/>
</dbReference>
<gene>
    <name evidence="11" type="ORF">A3F25_00095</name>
</gene>
<name>A0A1F8G0K0_9BACT</name>
<dbReference type="InterPro" id="IPR036621">
    <property type="entry name" value="Anticodon-bd_dom_sf"/>
</dbReference>
<evidence type="ECO:0000256" key="6">
    <source>
        <dbReference type="ARBA" id="ARBA00022917"/>
    </source>
</evidence>
<dbReference type="SUPFAM" id="SSF52954">
    <property type="entry name" value="Class II aaRS ABD-related"/>
    <property type="match status" value="1"/>
</dbReference>
<dbReference type="InterPro" id="IPR006195">
    <property type="entry name" value="aa-tRNA-synth_II"/>
</dbReference>
<dbReference type="InterPro" id="IPR002316">
    <property type="entry name" value="Pro-tRNA-ligase_IIa"/>
</dbReference>
<protein>
    <recommendedName>
        <fullName evidence="2">Proline--tRNA ligase</fullName>
        <ecNumber evidence="1">6.1.1.15</ecNumber>
    </recommendedName>
    <alternativeName>
        <fullName evidence="8">Prolyl-tRNA synthetase</fullName>
    </alternativeName>
</protein>
<keyword evidence="4" id="KW-0547">Nucleotide-binding</keyword>